<reference evidence="1 2" key="1">
    <citation type="submission" date="2023-02" db="EMBL/GenBank/DDBJ databases">
        <title>LHISI_Scaffold_Assembly.</title>
        <authorList>
            <person name="Stuart O.P."/>
            <person name="Cleave R."/>
            <person name="Magrath M.J.L."/>
            <person name="Mikheyev A.S."/>
        </authorList>
    </citation>
    <scope>NUCLEOTIDE SEQUENCE [LARGE SCALE GENOMIC DNA]</scope>
    <source>
        <strain evidence="1">Daus_M_001</strain>
        <tissue evidence="1">Leg muscle</tissue>
    </source>
</reference>
<comment type="caution">
    <text evidence="1">The sequence shown here is derived from an EMBL/GenBank/DDBJ whole genome shotgun (WGS) entry which is preliminary data.</text>
</comment>
<organism evidence="1 2">
    <name type="scientific">Dryococelus australis</name>
    <dbReference type="NCBI Taxonomy" id="614101"/>
    <lineage>
        <taxon>Eukaryota</taxon>
        <taxon>Metazoa</taxon>
        <taxon>Ecdysozoa</taxon>
        <taxon>Arthropoda</taxon>
        <taxon>Hexapoda</taxon>
        <taxon>Insecta</taxon>
        <taxon>Pterygota</taxon>
        <taxon>Neoptera</taxon>
        <taxon>Polyneoptera</taxon>
        <taxon>Phasmatodea</taxon>
        <taxon>Verophasmatodea</taxon>
        <taxon>Anareolatae</taxon>
        <taxon>Phasmatidae</taxon>
        <taxon>Eurycanthinae</taxon>
        <taxon>Dryococelus</taxon>
    </lineage>
</organism>
<dbReference type="Proteomes" id="UP001159363">
    <property type="component" value="Chromosome 6"/>
</dbReference>
<proteinExistence type="predicted"/>
<sequence>MEAAKKVVVEFMQLVSGEKMSPEQVYNADKTALYWRYELMKYSETIISPKLTDLHKSNIEEWFTVHSDVPVHYTDEDILGMASNKNNKDKNFSEDSDDYDAAEKNYTGLPAQLAVVRQAMVYTPAAGRPPIHHSTLLIHKFPSNHPHAAVWRTVSVGEEGIK</sequence>
<evidence type="ECO:0000313" key="1">
    <source>
        <dbReference type="EMBL" id="KAJ8879436.1"/>
    </source>
</evidence>
<name>A0ABQ9H566_9NEOP</name>
<evidence type="ECO:0000313" key="2">
    <source>
        <dbReference type="Proteomes" id="UP001159363"/>
    </source>
</evidence>
<protein>
    <submittedName>
        <fullName evidence="1">Uncharacterized protein</fullName>
    </submittedName>
</protein>
<accession>A0ABQ9H566</accession>
<gene>
    <name evidence="1" type="ORF">PR048_020044</name>
</gene>
<keyword evidence="2" id="KW-1185">Reference proteome</keyword>
<dbReference type="EMBL" id="JARBHB010000007">
    <property type="protein sequence ID" value="KAJ8879436.1"/>
    <property type="molecule type" value="Genomic_DNA"/>
</dbReference>